<comment type="caution">
    <text evidence="1">The sequence shown here is derived from an EMBL/GenBank/DDBJ whole genome shotgun (WGS) entry which is preliminary data.</text>
</comment>
<proteinExistence type="predicted"/>
<gene>
    <name evidence="1" type="ORF">ACFQ0R_04930</name>
</gene>
<evidence type="ECO:0008006" key="3">
    <source>
        <dbReference type="Google" id="ProtNLM"/>
    </source>
</evidence>
<dbReference type="RefSeq" id="WP_379657266.1">
    <property type="nucleotide sequence ID" value="NZ_JBHTIV010000005.1"/>
</dbReference>
<name>A0ABW3GRY7_9FLAO</name>
<keyword evidence="2" id="KW-1185">Reference proteome</keyword>
<reference evidence="2" key="1">
    <citation type="journal article" date="2019" name="Int. J. Syst. Evol. Microbiol.">
        <title>The Global Catalogue of Microorganisms (GCM) 10K type strain sequencing project: providing services to taxonomists for standard genome sequencing and annotation.</title>
        <authorList>
            <consortium name="The Broad Institute Genomics Platform"/>
            <consortium name="The Broad Institute Genome Sequencing Center for Infectious Disease"/>
            <person name="Wu L."/>
            <person name="Ma J."/>
        </authorList>
    </citation>
    <scope>NUCLEOTIDE SEQUENCE [LARGE SCALE GENOMIC DNA]</scope>
    <source>
        <strain evidence="2">CCUG 56752</strain>
    </source>
</reference>
<evidence type="ECO:0000313" key="1">
    <source>
        <dbReference type="EMBL" id="MFD0931940.1"/>
    </source>
</evidence>
<organism evidence="1 2">
    <name type="scientific">Psychroflexus salinarum</name>
    <dbReference type="NCBI Taxonomy" id="546024"/>
    <lineage>
        <taxon>Bacteria</taxon>
        <taxon>Pseudomonadati</taxon>
        <taxon>Bacteroidota</taxon>
        <taxon>Flavobacteriia</taxon>
        <taxon>Flavobacteriales</taxon>
        <taxon>Flavobacteriaceae</taxon>
        <taxon>Psychroflexus</taxon>
    </lineage>
</organism>
<dbReference type="Proteomes" id="UP001597049">
    <property type="component" value="Unassembled WGS sequence"/>
</dbReference>
<accession>A0ABW3GRY7</accession>
<protein>
    <recommendedName>
        <fullName evidence="3">LTXXQ motif family protein</fullName>
    </recommendedName>
</protein>
<evidence type="ECO:0000313" key="2">
    <source>
        <dbReference type="Proteomes" id="UP001597049"/>
    </source>
</evidence>
<dbReference type="PROSITE" id="PS51257">
    <property type="entry name" value="PROKAR_LIPOPROTEIN"/>
    <property type="match status" value="1"/>
</dbReference>
<sequence>MKTISRTVMIIGMIGAFVSCKSSFDAAETMEAQNNRQAVYQEIISDPAQMKEFTQMAQQDDEARKVMMQSHMEMMESGKLMKMMKNNPEMKEKMKENMQSMMQNNPEMMEKMQSKMIEKILKSAEGRKKLMKAMKENPEMKKAMMKEMMKNMHHEGMMDQKENDKQ</sequence>
<dbReference type="EMBL" id="JBHTIV010000005">
    <property type="protein sequence ID" value="MFD0931940.1"/>
    <property type="molecule type" value="Genomic_DNA"/>
</dbReference>